<dbReference type="InterPro" id="IPR014718">
    <property type="entry name" value="GH-type_carb-bd"/>
</dbReference>
<proteinExistence type="predicted"/>
<protein>
    <submittedName>
        <fullName evidence="1">Aldose 1-epimerase family protein</fullName>
    </submittedName>
</protein>
<dbReference type="PANTHER" id="PTHR11122:SF13">
    <property type="entry name" value="GLUCOSE-6-PHOSPHATE 1-EPIMERASE"/>
    <property type="match status" value="1"/>
</dbReference>
<organism evidence="1">
    <name type="scientific">Ligilactobacillus ruminis</name>
    <dbReference type="NCBI Taxonomy" id="1623"/>
    <lineage>
        <taxon>Bacteria</taxon>
        <taxon>Bacillati</taxon>
        <taxon>Bacillota</taxon>
        <taxon>Bacilli</taxon>
        <taxon>Lactobacillales</taxon>
        <taxon>Lactobacillaceae</taxon>
        <taxon>Ligilactobacillus</taxon>
    </lineage>
</organism>
<dbReference type="AlphaFoldDB" id="A0A6A8GS35"/>
<dbReference type="RefSeq" id="WP_154237172.1">
    <property type="nucleotide sequence ID" value="NZ_JADNNQ010000138.1"/>
</dbReference>
<dbReference type="Gene3D" id="2.70.98.10">
    <property type="match status" value="1"/>
</dbReference>
<dbReference type="InterPro" id="IPR037481">
    <property type="entry name" value="LacX"/>
</dbReference>
<sequence>MTVLIENEQLRALISEHGAELTSLVEKNSSREYLWNGDAKYWKRHAPVLFPIEGKLKDDKYFVEGKEFHMTQHGFARDSKFSIVNQTLNSVTLELCSDEQTKTNYPYDFSLKITYELVGNILKTSYTVKNTGTQTMYFGLGAHPAFSTLLAAGDRFEDYVIETEPRTTLLRIPLKNSLIDPKNAYQEKCSPLEITHETFKDDALIYDLKQEKETFILKSKKHGHGVSVSSNDSKALGIWSSYPAKGQFVCIEPWWSVADTIDSDQDFKHKYYTNVLKQSTEFNASFDIKVF</sequence>
<dbReference type="GO" id="GO:0005975">
    <property type="term" value="P:carbohydrate metabolic process"/>
    <property type="evidence" value="ECO:0007669"/>
    <property type="project" value="InterPro"/>
</dbReference>
<dbReference type="EMBL" id="WKOD01000029">
    <property type="protein sequence ID" value="MSA69159.1"/>
    <property type="molecule type" value="Genomic_DNA"/>
</dbReference>
<dbReference type="GO" id="GO:0030246">
    <property type="term" value="F:carbohydrate binding"/>
    <property type="evidence" value="ECO:0007669"/>
    <property type="project" value="InterPro"/>
</dbReference>
<gene>
    <name evidence="1" type="ORF">GKC89_08735</name>
</gene>
<dbReference type="PANTHER" id="PTHR11122">
    <property type="entry name" value="APOSPORY-ASSOCIATED PROTEIN C-RELATED"/>
    <property type="match status" value="1"/>
</dbReference>
<name>A0A6A8GS35_9LACO</name>
<accession>A0A6A8GS35</accession>
<reference evidence="1" key="1">
    <citation type="journal article" date="2019" name="Nat. Med.">
        <title>A library of human gut bacterial isolates paired with longitudinal multiomics data enables mechanistic microbiome research.</title>
        <authorList>
            <person name="Poyet M."/>
            <person name="Groussin M."/>
            <person name="Gibbons S.M."/>
            <person name="Avila-Pacheco J."/>
            <person name="Jiang X."/>
            <person name="Kearney S.M."/>
            <person name="Perrotta A.R."/>
            <person name="Berdy B."/>
            <person name="Zhao S."/>
            <person name="Lieberman T.D."/>
            <person name="Swanson P.K."/>
            <person name="Smith M."/>
            <person name="Roesemann S."/>
            <person name="Alexander J.E."/>
            <person name="Rich S.A."/>
            <person name="Livny J."/>
            <person name="Vlamakis H."/>
            <person name="Clish C."/>
            <person name="Bullock K."/>
            <person name="Deik A."/>
            <person name="Scott J."/>
            <person name="Pierce K.A."/>
            <person name="Xavier R.J."/>
            <person name="Alm E.J."/>
        </authorList>
    </citation>
    <scope>NUCLEOTIDE SEQUENCE</scope>
    <source>
        <strain evidence="1">BIOML-A18</strain>
    </source>
</reference>
<dbReference type="CDD" id="cd09024">
    <property type="entry name" value="Aldose_epim_lacX"/>
    <property type="match status" value="1"/>
</dbReference>
<evidence type="ECO:0000313" key="1">
    <source>
        <dbReference type="EMBL" id="MSA69159.1"/>
    </source>
</evidence>
<dbReference type="SUPFAM" id="SSF74650">
    <property type="entry name" value="Galactose mutarotase-like"/>
    <property type="match status" value="1"/>
</dbReference>
<dbReference type="InterPro" id="IPR008183">
    <property type="entry name" value="Aldose_1/G6P_1-epimerase"/>
</dbReference>
<comment type="caution">
    <text evidence="1">The sequence shown here is derived from an EMBL/GenBank/DDBJ whole genome shotgun (WGS) entry which is preliminary data.</text>
</comment>
<dbReference type="Pfam" id="PF01263">
    <property type="entry name" value="Aldose_epim"/>
    <property type="match status" value="1"/>
</dbReference>
<dbReference type="InterPro" id="IPR011013">
    <property type="entry name" value="Gal_mutarotase_sf_dom"/>
</dbReference>
<dbReference type="GO" id="GO:0016853">
    <property type="term" value="F:isomerase activity"/>
    <property type="evidence" value="ECO:0007669"/>
    <property type="project" value="InterPro"/>
</dbReference>